<dbReference type="Proteomes" id="UP000004508">
    <property type="component" value="Unassembled WGS sequence"/>
</dbReference>
<sequence>MGSDLAGLHKMAEEAGDDTPFLVIQAISKKSILRLTSISRLEKATWKIGTGAPPRIAVHHSADFPPFARDARSKHVWVWEGSSRPQGCQLPDSEPVVTAPARS</sequence>
<name>D6TS66_KTERA</name>
<keyword evidence="3" id="KW-1185">Reference proteome</keyword>
<evidence type="ECO:0000313" key="2">
    <source>
        <dbReference type="EMBL" id="EFH86139.1"/>
    </source>
</evidence>
<comment type="caution">
    <text evidence="2">The sequence shown here is derived from an EMBL/GenBank/DDBJ whole genome shotgun (WGS) entry which is preliminary data.</text>
</comment>
<evidence type="ECO:0000313" key="3">
    <source>
        <dbReference type="Proteomes" id="UP000004508"/>
    </source>
</evidence>
<gene>
    <name evidence="2" type="ORF">Krac_7417</name>
</gene>
<feature type="region of interest" description="Disordered" evidence="1">
    <location>
        <begin position="82"/>
        <end position="103"/>
    </location>
</feature>
<reference evidence="2 3" key="1">
    <citation type="journal article" date="2011" name="Stand. Genomic Sci.">
        <title>Non-contiguous finished genome sequence and contextual data of the filamentous soil bacterium Ktedonobacter racemifer type strain (SOSP1-21).</title>
        <authorList>
            <person name="Chang Y.J."/>
            <person name="Land M."/>
            <person name="Hauser L."/>
            <person name="Chertkov O."/>
            <person name="Del Rio T.G."/>
            <person name="Nolan M."/>
            <person name="Copeland A."/>
            <person name="Tice H."/>
            <person name="Cheng J.F."/>
            <person name="Lucas S."/>
            <person name="Han C."/>
            <person name="Goodwin L."/>
            <person name="Pitluck S."/>
            <person name="Ivanova N."/>
            <person name="Ovchinikova G."/>
            <person name="Pati A."/>
            <person name="Chen A."/>
            <person name="Palaniappan K."/>
            <person name="Mavromatis K."/>
            <person name="Liolios K."/>
            <person name="Brettin T."/>
            <person name="Fiebig A."/>
            <person name="Rohde M."/>
            <person name="Abt B."/>
            <person name="Goker M."/>
            <person name="Detter J.C."/>
            <person name="Woyke T."/>
            <person name="Bristow J."/>
            <person name="Eisen J.A."/>
            <person name="Markowitz V."/>
            <person name="Hugenholtz P."/>
            <person name="Kyrpides N.C."/>
            <person name="Klenk H.P."/>
            <person name="Lapidus A."/>
        </authorList>
    </citation>
    <scope>NUCLEOTIDE SEQUENCE [LARGE SCALE GENOMIC DNA]</scope>
    <source>
        <strain evidence="3">DSM 44963</strain>
    </source>
</reference>
<dbReference type="EMBL" id="ADVG01000002">
    <property type="protein sequence ID" value="EFH86139.1"/>
    <property type="molecule type" value="Genomic_DNA"/>
</dbReference>
<organism evidence="2 3">
    <name type="scientific">Ktedonobacter racemifer DSM 44963</name>
    <dbReference type="NCBI Taxonomy" id="485913"/>
    <lineage>
        <taxon>Bacteria</taxon>
        <taxon>Bacillati</taxon>
        <taxon>Chloroflexota</taxon>
        <taxon>Ktedonobacteria</taxon>
        <taxon>Ktedonobacterales</taxon>
        <taxon>Ktedonobacteraceae</taxon>
        <taxon>Ktedonobacter</taxon>
    </lineage>
</organism>
<evidence type="ECO:0000256" key="1">
    <source>
        <dbReference type="SAM" id="MobiDB-lite"/>
    </source>
</evidence>
<proteinExistence type="predicted"/>
<dbReference type="AlphaFoldDB" id="D6TS66"/>
<accession>D6TS66</accession>
<dbReference type="InParanoid" id="D6TS66"/>
<protein>
    <submittedName>
        <fullName evidence="2">Uncharacterized protein</fullName>
    </submittedName>
</protein>